<accession>A0AAW6TUL4</accession>
<gene>
    <name evidence="1" type="ORF">QJ522_00005</name>
</gene>
<dbReference type="Gene3D" id="3.10.450.530">
    <property type="entry name" value="Ribonuclease toxin, BrnT, of type II toxin-antitoxin system"/>
    <property type="match status" value="1"/>
</dbReference>
<evidence type="ECO:0000313" key="1">
    <source>
        <dbReference type="EMBL" id="MDI6447409.1"/>
    </source>
</evidence>
<name>A0AAW6TUL4_9BACT</name>
<dbReference type="Pfam" id="PF04365">
    <property type="entry name" value="BrnT_toxin"/>
    <property type="match status" value="1"/>
</dbReference>
<sequence>MDDIVSIPEFEGFEWDEANAQKNWQNHGVSPSEAEQVFFRKPLLAVEDVEHSQEEQRYFVLGQTDRGRMLFIAFTIRQGAVRVVSARDMSRKEKKVYSRL</sequence>
<evidence type="ECO:0000313" key="2">
    <source>
        <dbReference type="Proteomes" id="UP001431776"/>
    </source>
</evidence>
<keyword evidence="2" id="KW-1185">Reference proteome</keyword>
<comment type="caution">
    <text evidence="1">The sequence shown here is derived from an EMBL/GenBank/DDBJ whole genome shotgun (WGS) entry which is preliminary data.</text>
</comment>
<proteinExistence type="predicted"/>
<dbReference type="Proteomes" id="UP001431776">
    <property type="component" value="Unassembled WGS sequence"/>
</dbReference>
<reference evidence="1" key="1">
    <citation type="submission" date="2023-05" db="EMBL/GenBank/DDBJ databases">
        <title>Anaerotaeda fermentans gen. nov., sp. nov., a novel anaerobic planctomycete of the new family within the order Sedimentisphaerales isolated from Taman Peninsula, Russia.</title>
        <authorList>
            <person name="Khomyakova M.A."/>
            <person name="Merkel A.Y."/>
            <person name="Slobodkin A.I."/>
        </authorList>
    </citation>
    <scope>NUCLEOTIDE SEQUENCE</scope>
    <source>
        <strain evidence="1">M17dextr</strain>
    </source>
</reference>
<dbReference type="EMBL" id="JASCXX010000001">
    <property type="protein sequence ID" value="MDI6447409.1"/>
    <property type="molecule type" value="Genomic_DNA"/>
</dbReference>
<dbReference type="RefSeq" id="WP_349242820.1">
    <property type="nucleotide sequence ID" value="NZ_JASCXX010000001.1"/>
</dbReference>
<dbReference type="AlphaFoldDB" id="A0AAW6TUL4"/>
<organism evidence="1 2">
    <name type="scientific">Anaerobaca lacustris</name>
    <dbReference type="NCBI Taxonomy" id="3044600"/>
    <lineage>
        <taxon>Bacteria</taxon>
        <taxon>Pseudomonadati</taxon>
        <taxon>Planctomycetota</taxon>
        <taxon>Phycisphaerae</taxon>
        <taxon>Sedimentisphaerales</taxon>
        <taxon>Anaerobacaceae</taxon>
        <taxon>Anaerobaca</taxon>
    </lineage>
</organism>
<dbReference type="InterPro" id="IPR007460">
    <property type="entry name" value="BrnT_toxin"/>
</dbReference>
<dbReference type="InterPro" id="IPR038573">
    <property type="entry name" value="BrnT_sf"/>
</dbReference>
<protein>
    <submittedName>
        <fullName evidence="1">BrnT family toxin</fullName>
    </submittedName>
</protein>